<gene>
    <name evidence="1" type="ORF">ACFFH7_36530</name>
</gene>
<evidence type="ECO:0000313" key="1">
    <source>
        <dbReference type="EMBL" id="MFC0547065.1"/>
    </source>
</evidence>
<accession>A0ABV6N4R0</accession>
<sequence length="81" mass="9201">MSEGKSVRYVVRDREGEIVNPGDIMVSFRDVEWIFERCVHPNKITVYQGDPDGIWPAKLTSDFYASVFDASITVEGDENCL</sequence>
<reference evidence="1 2" key="1">
    <citation type="submission" date="2024-09" db="EMBL/GenBank/DDBJ databases">
        <authorList>
            <person name="Sun Q."/>
            <person name="Mori K."/>
        </authorList>
    </citation>
    <scope>NUCLEOTIDE SEQUENCE [LARGE SCALE GENOMIC DNA]</scope>
    <source>
        <strain evidence="1 2">TBRC 1432</strain>
    </source>
</reference>
<name>A0ABV6N4R0_9PSEU</name>
<protein>
    <submittedName>
        <fullName evidence="1">Uncharacterized protein</fullName>
    </submittedName>
</protein>
<evidence type="ECO:0000313" key="2">
    <source>
        <dbReference type="Proteomes" id="UP001589810"/>
    </source>
</evidence>
<dbReference type="EMBL" id="JBHLUD010000013">
    <property type="protein sequence ID" value="MFC0547065.1"/>
    <property type="molecule type" value="Genomic_DNA"/>
</dbReference>
<dbReference type="RefSeq" id="WP_273937298.1">
    <property type="nucleotide sequence ID" value="NZ_CP097263.1"/>
</dbReference>
<organism evidence="1 2">
    <name type="scientific">Kutzneria chonburiensis</name>
    <dbReference type="NCBI Taxonomy" id="1483604"/>
    <lineage>
        <taxon>Bacteria</taxon>
        <taxon>Bacillati</taxon>
        <taxon>Actinomycetota</taxon>
        <taxon>Actinomycetes</taxon>
        <taxon>Pseudonocardiales</taxon>
        <taxon>Pseudonocardiaceae</taxon>
        <taxon>Kutzneria</taxon>
    </lineage>
</organism>
<comment type="caution">
    <text evidence="1">The sequence shown here is derived from an EMBL/GenBank/DDBJ whole genome shotgun (WGS) entry which is preliminary data.</text>
</comment>
<keyword evidence="2" id="KW-1185">Reference proteome</keyword>
<proteinExistence type="predicted"/>
<dbReference type="Proteomes" id="UP001589810">
    <property type="component" value="Unassembled WGS sequence"/>
</dbReference>